<feature type="region of interest" description="Disordered" evidence="1">
    <location>
        <begin position="30"/>
        <end position="52"/>
    </location>
</feature>
<feature type="region of interest" description="Disordered" evidence="1">
    <location>
        <begin position="204"/>
        <end position="236"/>
    </location>
</feature>
<dbReference type="RefSeq" id="XP_033596695.1">
    <property type="nucleotide sequence ID" value="XM_033739349.1"/>
</dbReference>
<gene>
    <name evidence="2" type="ORF">EJ05DRAFT_153578</name>
</gene>
<dbReference type="Proteomes" id="UP000799437">
    <property type="component" value="Unassembled WGS sequence"/>
</dbReference>
<feature type="region of interest" description="Disordered" evidence="1">
    <location>
        <begin position="79"/>
        <end position="125"/>
    </location>
</feature>
<dbReference type="EMBL" id="ML996581">
    <property type="protein sequence ID" value="KAF2754244.1"/>
    <property type="molecule type" value="Genomic_DNA"/>
</dbReference>
<organism evidence="2 3">
    <name type="scientific">Pseudovirgaria hyperparasitica</name>
    <dbReference type="NCBI Taxonomy" id="470096"/>
    <lineage>
        <taxon>Eukaryota</taxon>
        <taxon>Fungi</taxon>
        <taxon>Dikarya</taxon>
        <taxon>Ascomycota</taxon>
        <taxon>Pezizomycotina</taxon>
        <taxon>Dothideomycetes</taxon>
        <taxon>Dothideomycetes incertae sedis</taxon>
        <taxon>Acrospermales</taxon>
        <taxon>Acrospermaceae</taxon>
        <taxon>Pseudovirgaria</taxon>
    </lineage>
</organism>
<protein>
    <submittedName>
        <fullName evidence="2">Uncharacterized protein</fullName>
    </submittedName>
</protein>
<reference evidence="2" key="1">
    <citation type="journal article" date="2020" name="Stud. Mycol.">
        <title>101 Dothideomycetes genomes: a test case for predicting lifestyles and emergence of pathogens.</title>
        <authorList>
            <person name="Haridas S."/>
            <person name="Albert R."/>
            <person name="Binder M."/>
            <person name="Bloem J."/>
            <person name="Labutti K."/>
            <person name="Salamov A."/>
            <person name="Andreopoulos B."/>
            <person name="Baker S."/>
            <person name="Barry K."/>
            <person name="Bills G."/>
            <person name="Bluhm B."/>
            <person name="Cannon C."/>
            <person name="Castanera R."/>
            <person name="Culley D."/>
            <person name="Daum C."/>
            <person name="Ezra D."/>
            <person name="Gonzalez J."/>
            <person name="Henrissat B."/>
            <person name="Kuo A."/>
            <person name="Liang C."/>
            <person name="Lipzen A."/>
            <person name="Lutzoni F."/>
            <person name="Magnuson J."/>
            <person name="Mondo S."/>
            <person name="Nolan M."/>
            <person name="Ohm R."/>
            <person name="Pangilinan J."/>
            <person name="Park H.-J."/>
            <person name="Ramirez L."/>
            <person name="Alfaro M."/>
            <person name="Sun H."/>
            <person name="Tritt A."/>
            <person name="Yoshinaga Y."/>
            <person name="Zwiers L.-H."/>
            <person name="Turgeon B."/>
            <person name="Goodwin S."/>
            <person name="Spatafora J."/>
            <person name="Crous P."/>
            <person name="Grigoriev I."/>
        </authorList>
    </citation>
    <scope>NUCLEOTIDE SEQUENCE</scope>
    <source>
        <strain evidence="2">CBS 121739</strain>
    </source>
</reference>
<feature type="compositionally biased region" description="Low complexity" evidence="1">
    <location>
        <begin position="115"/>
        <end position="125"/>
    </location>
</feature>
<accession>A0A6A6VX04</accession>
<name>A0A6A6VX04_9PEZI</name>
<feature type="compositionally biased region" description="Basic and acidic residues" evidence="1">
    <location>
        <begin position="39"/>
        <end position="50"/>
    </location>
</feature>
<evidence type="ECO:0000313" key="2">
    <source>
        <dbReference type="EMBL" id="KAF2754244.1"/>
    </source>
</evidence>
<dbReference type="AlphaFoldDB" id="A0A6A6VX04"/>
<proteinExistence type="predicted"/>
<dbReference type="GeneID" id="54480403"/>
<evidence type="ECO:0000313" key="3">
    <source>
        <dbReference type="Proteomes" id="UP000799437"/>
    </source>
</evidence>
<evidence type="ECO:0000256" key="1">
    <source>
        <dbReference type="SAM" id="MobiDB-lite"/>
    </source>
</evidence>
<sequence>MNSAHYTGPAHHTYISNRFRRFNNAMFVQQAASPPDTRPPSRDSSARAESDDAVAALHRFSTVSSSSRLSRRSSIRASWSSFRSSLKPTPSSPRVPKQTHIVEPRPAPQRPRRAPSPSSVYSRASTNSSVKFLAVPVSPTTPLPLQRTSVPSTAYVELPTDDPDADLPRVVRSSAGPRARSDVMSMYEVAEAGYWARKDEVTALQRRRRGVSSVGSLGSLGSRGSSAYSSAPPSPT</sequence>
<feature type="compositionally biased region" description="Low complexity" evidence="1">
    <location>
        <begin position="211"/>
        <end position="236"/>
    </location>
</feature>
<keyword evidence="3" id="KW-1185">Reference proteome</keyword>